<dbReference type="AlphaFoldDB" id="A0A0G0YE69"/>
<evidence type="ECO:0000313" key="1">
    <source>
        <dbReference type="EMBL" id="KKS07846.1"/>
    </source>
</evidence>
<evidence type="ECO:0000313" key="2">
    <source>
        <dbReference type="Proteomes" id="UP000034544"/>
    </source>
</evidence>
<name>A0A0G0YE69_UNCKA</name>
<accession>A0A0G0YE69</accession>
<sequence length="238" mass="27270">MCGIDKKALRLNSRFTLPPNSLGYCGKDSAPEKFKDCVIKSKCDGVEEEFKHFIVLHPYLRTLSKITGLPKFSYKVVESYWLGNDKLLKAKNQDYSILLNFFTKQGVPEWFVADLKKNKPKKFIPTHLFQVLHVGVGRASGSVPYNLESINNCMIRWGKVEKVNKKTAVVSLNSLKKVKGVYKRTIVTETFPFVAGFVSHIKVGNTVTVHWKQIVKILNEEEIEKITYWTDEVLKTIR</sequence>
<organism evidence="1 2">
    <name type="scientific">candidate division WWE3 bacterium GW2011_GWE1_41_27</name>
    <dbReference type="NCBI Taxonomy" id="1619131"/>
    <lineage>
        <taxon>Bacteria</taxon>
        <taxon>Katanobacteria</taxon>
    </lineage>
</organism>
<dbReference type="Proteomes" id="UP000034544">
    <property type="component" value="Unassembled WGS sequence"/>
</dbReference>
<gene>
    <name evidence="1" type="ORF">UU59_C0001G0019</name>
</gene>
<dbReference type="EMBL" id="LCBF01000001">
    <property type="protein sequence ID" value="KKS07846.1"/>
    <property type="molecule type" value="Genomic_DNA"/>
</dbReference>
<proteinExistence type="predicted"/>
<dbReference type="InterPro" id="IPR045660">
    <property type="entry name" value="DUF6390"/>
</dbReference>
<reference evidence="1 2" key="1">
    <citation type="journal article" date="2015" name="Nature">
        <title>rRNA introns, odd ribosomes, and small enigmatic genomes across a large radiation of phyla.</title>
        <authorList>
            <person name="Brown C.T."/>
            <person name="Hug L.A."/>
            <person name="Thomas B.C."/>
            <person name="Sharon I."/>
            <person name="Castelle C.J."/>
            <person name="Singh A."/>
            <person name="Wilkins M.J."/>
            <person name="Williams K.H."/>
            <person name="Banfield J.F."/>
        </authorList>
    </citation>
    <scope>NUCLEOTIDE SEQUENCE [LARGE SCALE GENOMIC DNA]</scope>
</reference>
<protein>
    <submittedName>
        <fullName evidence="1">Uncharacterized protein</fullName>
    </submittedName>
</protein>
<comment type="caution">
    <text evidence="1">The sequence shown here is derived from an EMBL/GenBank/DDBJ whole genome shotgun (WGS) entry which is preliminary data.</text>
</comment>
<dbReference type="Pfam" id="PF19927">
    <property type="entry name" value="DUF6390"/>
    <property type="match status" value="1"/>
</dbReference>